<protein>
    <recommendedName>
        <fullName evidence="1">Reverse transcriptase/retrotransposon-derived protein RNase H-like domain-containing protein</fullName>
    </recommendedName>
</protein>
<keyword evidence="3" id="KW-1185">Reference proteome</keyword>
<accession>A0A4Y2B8Y4</accession>
<dbReference type="EMBL" id="BGPR01000054">
    <property type="protein sequence ID" value="GBL87514.1"/>
    <property type="molecule type" value="Genomic_DNA"/>
</dbReference>
<dbReference type="PANTHER" id="PTHR34072">
    <property type="entry name" value="ENZYMATIC POLYPROTEIN-RELATED"/>
    <property type="match status" value="1"/>
</dbReference>
<sequence length="97" mass="11017">MPLQCKLLYLIVKSKKRKDKSRIEWNESTMQTFEDCKQALSDAALLAFYDPSASLSLYTDASDIAIGAVLQQNSGRQSEPLAFFLKTERFGKELQHI</sequence>
<feature type="domain" description="Reverse transcriptase/retrotransposon-derived protein RNase H-like" evidence="1">
    <location>
        <begin position="25"/>
        <end position="86"/>
    </location>
</feature>
<dbReference type="AlphaFoldDB" id="A0A4Y2B8Y4"/>
<evidence type="ECO:0000259" key="1">
    <source>
        <dbReference type="Pfam" id="PF17919"/>
    </source>
</evidence>
<dbReference type="SUPFAM" id="SSF56672">
    <property type="entry name" value="DNA/RNA polymerases"/>
    <property type="match status" value="1"/>
</dbReference>
<reference evidence="2 3" key="1">
    <citation type="journal article" date="2019" name="Sci. Rep.">
        <title>Orb-weaving spider Araneus ventricosus genome elucidates the spidroin gene catalogue.</title>
        <authorList>
            <person name="Kono N."/>
            <person name="Nakamura H."/>
            <person name="Ohtoshi R."/>
            <person name="Moran D.A.P."/>
            <person name="Shinohara A."/>
            <person name="Yoshida Y."/>
            <person name="Fujiwara M."/>
            <person name="Mori M."/>
            <person name="Tomita M."/>
            <person name="Arakawa K."/>
        </authorList>
    </citation>
    <scope>NUCLEOTIDE SEQUENCE [LARGE SCALE GENOMIC DNA]</scope>
</reference>
<dbReference type="Pfam" id="PF17919">
    <property type="entry name" value="RT_RNaseH_2"/>
    <property type="match status" value="1"/>
</dbReference>
<gene>
    <name evidence="2" type="ORF">AVEN_165133_1</name>
</gene>
<dbReference type="Proteomes" id="UP000499080">
    <property type="component" value="Unassembled WGS sequence"/>
</dbReference>
<dbReference type="OrthoDB" id="7698356at2759"/>
<evidence type="ECO:0000313" key="3">
    <source>
        <dbReference type="Proteomes" id="UP000499080"/>
    </source>
</evidence>
<proteinExistence type="predicted"/>
<comment type="caution">
    <text evidence="2">The sequence shown here is derived from an EMBL/GenBank/DDBJ whole genome shotgun (WGS) entry which is preliminary data.</text>
</comment>
<evidence type="ECO:0000313" key="2">
    <source>
        <dbReference type="EMBL" id="GBL87514.1"/>
    </source>
</evidence>
<organism evidence="2 3">
    <name type="scientific">Araneus ventricosus</name>
    <name type="common">Orbweaver spider</name>
    <name type="synonym">Epeira ventricosa</name>
    <dbReference type="NCBI Taxonomy" id="182803"/>
    <lineage>
        <taxon>Eukaryota</taxon>
        <taxon>Metazoa</taxon>
        <taxon>Ecdysozoa</taxon>
        <taxon>Arthropoda</taxon>
        <taxon>Chelicerata</taxon>
        <taxon>Arachnida</taxon>
        <taxon>Araneae</taxon>
        <taxon>Araneomorphae</taxon>
        <taxon>Entelegynae</taxon>
        <taxon>Araneoidea</taxon>
        <taxon>Araneidae</taxon>
        <taxon>Araneus</taxon>
    </lineage>
</organism>
<name>A0A4Y2B8Y4_ARAVE</name>
<dbReference type="InterPro" id="IPR041577">
    <property type="entry name" value="RT_RNaseH_2"/>
</dbReference>
<dbReference type="GO" id="GO:0071897">
    <property type="term" value="P:DNA biosynthetic process"/>
    <property type="evidence" value="ECO:0007669"/>
    <property type="project" value="UniProtKB-ARBA"/>
</dbReference>
<dbReference type="InterPro" id="IPR043502">
    <property type="entry name" value="DNA/RNA_pol_sf"/>
</dbReference>